<evidence type="ECO:0000313" key="4">
    <source>
        <dbReference type="Proteomes" id="UP000199412"/>
    </source>
</evidence>
<keyword evidence="2" id="KW-0472">Membrane</keyword>
<dbReference type="STRING" id="69960.SAMN05421720_105226"/>
<evidence type="ECO:0000256" key="1">
    <source>
        <dbReference type="SAM" id="Coils"/>
    </source>
</evidence>
<keyword evidence="4" id="KW-1185">Reference proteome</keyword>
<dbReference type="PANTHER" id="PTHR32309:SF13">
    <property type="entry name" value="FERRIC ENTEROBACTIN TRANSPORT PROTEIN FEPE"/>
    <property type="match status" value="1"/>
</dbReference>
<feature type="coiled-coil region" evidence="1">
    <location>
        <begin position="259"/>
        <end position="286"/>
    </location>
</feature>
<keyword evidence="2" id="KW-1133">Transmembrane helix</keyword>
<feature type="transmembrane region" description="Helical" evidence="2">
    <location>
        <begin position="435"/>
        <end position="460"/>
    </location>
</feature>
<sequence length="489" mass="54958">MQYSEILRTALMVFFYKRTMIVSMVLFSLVILAVLMAASPRLFVGHFRVLVQAPDVDTSRILPDTGVFMNQPFMNAEFLANEMEVLVSDTVLDNVLTELEARHPDFSTNFVDYMPAWVRAFKDQAAAITGQIKDFITGIFPFPVGTPKEIDELNVWRAKMQGLRGLIVAAPLEGTHIIEVKVSFFDRSKLVEIQRLLVDAYLNDRARIFGSENAVSVYAADAAAQRATYDALMDEITRFRRARDLADVDTLRSEFTAGIEAHSEAIRNLEGELEEAKLQMRSATTGPNILAIGQEISQANPITAMLSDEIVAKEAEIAQLPPGSPRRRSLETVLQSLYERYQDAKVGYFTGRMEALTERIALHREAAQSLKQGLIEMTTDQQTLDTMEQDADLVRESYLAFSRKAQEIRVQNILREHSTNTISVIREPFTDDDPVWPQLIILLPLFVIVSGFLGTLLAYVSYSFEDIVLQPSELKLVDVPCLGCVPKYS</sequence>
<dbReference type="Proteomes" id="UP000199412">
    <property type="component" value="Unassembled WGS sequence"/>
</dbReference>
<evidence type="ECO:0000256" key="2">
    <source>
        <dbReference type="SAM" id="Phobius"/>
    </source>
</evidence>
<dbReference type="InterPro" id="IPR050445">
    <property type="entry name" value="Bact_polysacc_biosynth/exp"/>
</dbReference>
<proteinExistence type="predicted"/>
<dbReference type="PANTHER" id="PTHR32309">
    <property type="entry name" value="TYROSINE-PROTEIN KINASE"/>
    <property type="match status" value="1"/>
</dbReference>
<accession>A0A1G7BYD8</accession>
<keyword evidence="1" id="KW-0175">Coiled coil</keyword>
<dbReference type="GO" id="GO:0004713">
    <property type="term" value="F:protein tyrosine kinase activity"/>
    <property type="evidence" value="ECO:0007669"/>
    <property type="project" value="TreeGrafter"/>
</dbReference>
<reference evidence="3 4" key="1">
    <citation type="submission" date="2016-10" db="EMBL/GenBank/DDBJ databases">
        <authorList>
            <person name="de Groot N.N."/>
        </authorList>
    </citation>
    <scope>NUCLEOTIDE SEQUENCE [LARGE SCALE GENOMIC DNA]</scope>
    <source>
        <strain evidence="3 4">ATCC 700224</strain>
    </source>
</reference>
<dbReference type="AlphaFoldDB" id="A0A1G7BYD8"/>
<dbReference type="GO" id="GO:0005886">
    <property type="term" value="C:plasma membrane"/>
    <property type="evidence" value="ECO:0007669"/>
    <property type="project" value="TreeGrafter"/>
</dbReference>
<organism evidence="3 4">
    <name type="scientific">Rhodospira trueperi</name>
    <dbReference type="NCBI Taxonomy" id="69960"/>
    <lineage>
        <taxon>Bacteria</taxon>
        <taxon>Pseudomonadati</taxon>
        <taxon>Pseudomonadota</taxon>
        <taxon>Alphaproteobacteria</taxon>
        <taxon>Rhodospirillales</taxon>
        <taxon>Rhodospirillaceae</taxon>
        <taxon>Rhodospira</taxon>
    </lineage>
</organism>
<dbReference type="EMBL" id="FNAP01000005">
    <property type="protein sequence ID" value="SDE32062.1"/>
    <property type="molecule type" value="Genomic_DNA"/>
</dbReference>
<gene>
    <name evidence="3" type="ORF">SAMN05421720_105226</name>
</gene>
<protein>
    <submittedName>
        <fullName evidence="3">Uncharacterized protein involved in exopolysaccharide biosynthesis</fullName>
    </submittedName>
</protein>
<evidence type="ECO:0000313" key="3">
    <source>
        <dbReference type="EMBL" id="SDE32062.1"/>
    </source>
</evidence>
<keyword evidence="2" id="KW-0812">Transmembrane</keyword>
<name>A0A1G7BYD8_9PROT</name>